<protein>
    <submittedName>
        <fullName evidence="1">Uncharacterized protein</fullName>
    </submittedName>
</protein>
<evidence type="ECO:0000313" key="1">
    <source>
        <dbReference type="EMBL" id="CDZ36286.1"/>
    </source>
</evidence>
<dbReference type="RefSeq" id="WP_046667372.1">
    <property type="nucleotide sequence ID" value="NZ_CCRH01000008.1"/>
</dbReference>
<reference evidence="1 2" key="1">
    <citation type="submission" date="2014-08" db="EMBL/GenBank/DDBJ databases">
        <authorList>
            <person name="Chen Y.-H."/>
        </authorList>
    </citation>
    <scope>NUCLEOTIDE SEQUENCE [LARGE SCALE GENOMIC DNA]</scope>
</reference>
<evidence type="ECO:0000313" key="2">
    <source>
        <dbReference type="Proteomes" id="UP000046176"/>
    </source>
</evidence>
<dbReference type="EMBL" id="CCRH01000008">
    <property type="protein sequence ID" value="CDZ36286.1"/>
    <property type="molecule type" value="Genomic_DNA"/>
</dbReference>
<dbReference type="AlphaFoldDB" id="A0A0T7FMQ3"/>
<gene>
    <name evidence="1" type="ORF">NGAL_HAMBI1145_32870</name>
</gene>
<proteinExistence type="predicted"/>
<dbReference type="Proteomes" id="UP000046176">
    <property type="component" value="Unassembled WGS sequence"/>
</dbReference>
<sequence>MKPIYLDWSDAEGVSFNLRTSGLWPFEVQEISAAFLAAGYVGHGVSHFVSTTQPNPGGPQAITDALEAIRYKVEHQGEAAEAVARERHRQGFEAVDKIEPFAAIQPTEEVAAIRTKWIAGEISDEEAIASVQAMLDEFDGRKPH</sequence>
<dbReference type="OrthoDB" id="9955284at2"/>
<organism evidence="1 2">
    <name type="scientific">Neorhizobium galegae bv. officinalis</name>
    <dbReference type="NCBI Taxonomy" id="323656"/>
    <lineage>
        <taxon>Bacteria</taxon>
        <taxon>Pseudomonadati</taxon>
        <taxon>Pseudomonadota</taxon>
        <taxon>Alphaproteobacteria</taxon>
        <taxon>Hyphomicrobiales</taxon>
        <taxon>Rhizobiaceae</taxon>
        <taxon>Rhizobium/Agrobacterium group</taxon>
        <taxon>Neorhizobium</taxon>
    </lineage>
</organism>
<accession>A0A0T7FMQ3</accession>
<name>A0A0T7FMQ3_NEOGA</name>